<comment type="caution">
    <text evidence="1">The sequence shown here is derived from an EMBL/GenBank/DDBJ whole genome shotgun (WGS) entry which is preliminary data.</text>
</comment>
<protein>
    <submittedName>
        <fullName evidence="1">Uncharacterized protein</fullName>
    </submittedName>
</protein>
<dbReference type="Gene3D" id="3.40.50.1000">
    <property type="entry name" value="HAD superfamily/HAD-like"/>
    <property type="match status" value="1"/>
</dbReference>
<dbReference type="InterPro" id="IPR036412">
    <property type="entry name" value="HAD-like_sf"/>
</dbReference>
<sequence>MQDIRILFLDIDGTLIDGKRNRLTEPTRQALRALADDVCGPVNEDGVAAYCRAKGLL</sequence>
<dbReference type="AlphaFoldDB" id="A0A9D2FL10"/>
<evidence type="ECO:0000313" key="2">
    <source>
        <dbReference type="Proteomes" id="UP000824105"/>
    </source>
</evidence>
<dbReference type="Proteomes" id="UP000824105">
    <property type="component" value="Unassembled WGS sequence"/>
</dbReference>
<dbReference type="InterPro" id="IPR023214">
    <property type="entry name" value="HAD_sf"/>
</dbReference>
<reference evidence="1" key="1">
    <citation type="journal article" date="2021" name="PeerJ">
        <title>Extensive microbial diversity within the chicken gut microbiome revealed by metagenomics and culture.</title>
        <authorList>
            <person name="Gilroy R."/>
            <person name="Ravi A."/>
            <person name="Getino M."/>
            <person name="Pursley I."/>
            <person name="Horton D.L."/>
            <person name="Alikhan N.F."/>
            <person name="Baker D."/>
            <person name="Gharbi K."/>
            <person name="Hall N."/>
            <person name="Watson M."/>
            <person name="Adriaenssens E.M."/>
            <person name="Foster-Nyarko E."/>
            <person name="Jarju S."/>
            <person name="Secka A."/>
            <person name="Antonio M."/>
            <person name="Oren A."/>
            <person name="Chaudhuri R.R."/>
            <person name="La Ragione R."/>
            <person name="Hildebrand F."/>
            <person name="Pallen M.J."/>
        </authorList>
    </citation>
    <scope>NUCLEOTIDE SEQUENCE</scope>
    <source>
        <strain evidence="1">CHK188-11489</strain>
    </source>
</reference>
<accession>A0A9D2FL10</accession>
<reference evidence="1" key="2">
    <citation type="submission" date="2021-04" db="EMBL/GenBank/DDBJ databases">
        <authorList>
            <person name="Gilroy R."/>
        </authorList>
    </citation>
    <scope>NUCLEOTIDE SEQUENCE</scope>
    <source>
        <strain evidence="1">CHK188-11489</strain>
    </source>
</reference>
<organism evidence="1 2">
    <name type="scientific">Candidatus Gemmiger avistercoris</name>
    <dbReference type="NCBI Taxonomy" id="2838606"/>
    <lineage>
        <taxon>Bacteria</taxon>
        <taxon>Bacillati</taxon>
        <taxon>Bacillota</taxon>
        <taxon>Clostridia</taxon>
        <taxon>Eubacteriales</taxon>
        <taxon>Gemmiger</taxon>
    </lineage>
</organism>
<evidence type="ECO:0000313" key="1">
    <source>
        <dbReference type="EMBL" id="HIZ62506.1"/>
    </source>
</evidence>
<dbReference type="EMBL" id="DXBF01000055">
    <property type="protein sequence ID" value="HIZ62506.1"/>
    <property type="molecule type" value="Genomic_DNA"/>
</dbReference>
<dbReference type="SUPFAM" id="SSF56784">
    <property type="entry name" value="HAD-like"/>
    <property type="match status" value="1"/>
</dbReference>
<proteinExistence type="predicted"/>
<name>A0A9D2FL10_9FIRM</name>
<gene>
    <name evidence="1" type="ORF">H9724_07050</name>
</gene>